<evidence type="ECO:0000313" key="13">
    <source>
        <dbReference type="EMBL" id="EMI18660.1"/>
    </source>
</evidence>
<dbReference type="OrthoDB" id="240785at2"/>
<evidence type="ECO:0000256" key="11">
    <source>
        <dbReference type="SAM" id="Phobius"/>
    </source>
</evidence>
<protein>
    <submittedName>
        <fullName evidence="13">Putative membrane protein</fullName>
    </submittedName>
</protein>
<evidence type="ECO:0000256" key="6">
    <source>
        <dbReference type="ARBA" id="ARBA00022833"/>
    </source>
</evidence>
<comment type="cofactor">
    <cofactor evidence="10">
        <name>Zn(2+)</name>
        <dbReference type="ChEBI" id="CHEBI:29105"/>
    </cofactor>
    <text evidence="10">Binds 1 zinc ion per subunit.</text>
</comment>
<evidence type="ECO:0000313" key="14">
    <source>
        <dbReference type="Proteomes" id="UP000011991"/>
    </source>
</evidence>
<keyword evidence="1" id="KW-1003">Cell membrane</keyword>
<evidence type="ECO:0000256" key="3">
    <source>
        <dbReference type="ARBA" id="ARBA00022692"/>
    </source>
</evidence>
<evidence type="ECO:0000256" key="2">
    <source>
        <dbReference type="ARBA" id="ARBA00022670"/>
    </source>
</evidence>
<dbReference type="EMBL" id="ANOG01000630">
    <property type="protein sequence ID" value="EMI18660.1"/>
    <property type="molecule type" value="Genomic_DNA"/>
</dbReference>
<feature type="domain" description="Peptidase M48" evidence="12">
    <location>
        <begin position="93"/>
        <end position="240"/>
    </location>
</feature>
<dbReference type="PANTHER" id="PTHR43221:SF2">
    <property type="entry name" value="PROTEASE HTPX HOMOLOG"/>
    <property type="match status" value="1"/>
</dbReference>
<keyword evidence="14" id="KW-1185">Reference proteome</keyword>
<dbReference type="Proteomes" id="UP000011991">
    <property type="component" value="Unassembled WGS sequence"/>
</dbReference>
<keyword evidence="9 11" id="KW-0472">Membrane</keyword>
<evidence type="ECO:0000256" key="8">
    <source>
        <dbReference type="ARBA" id="ARBA00023049"/>
    </source>
</evidence>
<dbReference type="PANTHER" id="PTHR43221">
    <property type="entry name" value="PROTEASE HTPX"/>
    <property type="match status" value="1"/>
</dbReference>
<evidence type="ECO:0000256" key="10">
    <source>
        <dbReference type="RuleBase" id="RU003983"/>
    </source>
</evidence>
<keyword evidence="8 10" id="KW-0482">Metalloprotease</keyword>
<organism evidence="13 14">
    <name type="scientific">Rhodopirellula maiorica SM1</name>
    <dbReference type="NCBI Taxonomy" id="1265738"/>
    <lineage>
        <taxon>Bacteria</taxon>
        <taxon>Pseudomonadati</taxon>
        <taxon>Planctomycetota</taxon>
        <taxon>Planctomycetia</taxon>
        <taxon>Pirellulales</taxon>
        <taxon>Pirellulaceae</taxon>
        <taxon>Novipirellula</taxon>
    </lineage>
</organism>
<dbReference type="Pfam" id="PF01435">
    <property type="entry name" value="Peptidase_M48"/>
    <property type="match status" value="1"/>
</dbReference>
<evidence type="ECO:0000256" key="7">
    <source>
        <dbReference type="ARBA" id="ARBA00022989"/>
    </source>
</evidence>
<accession>M5RH39</accession>
<sequence>MNLQAVPDRQALLDQLRRANQFTWLWITVHVIGIITLIALIRWDQVVFAPIVSVTACLVILGPFAMELARTWGQKKKRIEDIKETTRFGELDKYKLQTLYRETLQRLKLADERLPVYVTSDKSLNAGAMRLGRIFGGLNGIYLHRQVLHKLRGDEVQAVMGHELGHYYRFNLANERFRLLTLVLGALVGIFAVQWTHTVGYLGFIIVSAISSAFWFASGLGSIRHGRAIEFLCDDFGAQVNGIESSISGLLKVGLDAEMRFLIQLEVMALNAGNELLTPGEMAAAVEKAIPYGHAAEPELFEAVTRELKQRTQANRSASLSGFIKYVWESDDDGDDLKEQLEQQAKQINNIDRLEWESILDDPQDVRLNLRQIEALVQMIVAAPEKSLFRILGEGDGIHPATSMRILYLWKNRNSAAELVALDDR</sequence>
<feature type="transmembrane region" description="Helical" evidence="11">
    <location>
        <begin position="177"/>
        <end position="195"/>
    </location>
</feature>
<dbReference type="Gene3D" id="3.30.2010.10">
    <property type="entry name" value="Metalloproteases ('zincins'), catalytic domain"/>
    <property type="match status" value="1"/>
</dbReference>
<dbReference type="GO" id="GO:0046872">
    <property type="term" value="F:metal ion binding"/>
    <property type="evidence" value="ECO:0007669"/>
    <property type="project" value="UniProtKB-KW"/>
</dbReference>
<evidence type="ECO:0000256" key="9">
    <source>
        <dbReference type="ARBA" id="ARBA00023136"/>
    </source>
</evidence>
<dbReference type="GO" id="GO:0004222">
    <property type="term" value="F:metalloendopeptidase activity"/>
    <property type="evidence" value="ECO:0007669"/>
    <property type="project" value="InterPro"/>
</dbReference>
<dbReference type="InterPro" id="IPR050083">
    <property type="entry name" value="HtpX_protease"/>
</dbReference>
<evidence type="ECO:0000256" key="5">
    <source>
        <dbReference type="ARBA" id="ARBA00022801"/>
    </source>
</evidence>
<keyword evidence="7 11" id="KW-1133">Transmembrane helix</keyword>
<evidence type="ECO:0000256" key="1">
    <source>
        <dbReference type="ARBA" id="ARBA00022475"/>
    </source>
</evidence>
<name>M5RH39_9BACT</name>
<dbReference type="PATRIC" id="fig|1265738.3.peg.4428"/>
<keyword evidence="2 10" id="KW-0645">Protease</keyword>
<reference evidence="13 14" key="1">
    <citation type="journal article" date="2013" name="Mar. Genomics">
        <title>Expression of sulfatases in Rhodopirellula baltica and the diversity of sulfatases in the genus Rhodopirellula.</title>
        <authorList>
            <person name="Wegner C.E."/>
            <person name="Richter-Heitmann T."/>
            <person name="Klindworth A."/>
            <person name="Klockow C."/>
            <person name="Richter M."/>
            <person name="Achstetter T."/>
            <person name="Glockner F.O."/>
            <person name="Harder J."/>
        </authorList>
    </citation>
    <scope>NUCLEOTIDE SEQUENCE [LARGE SCALE GENOMIC DNA]</scope>
    <source>
        <strain evidence="13 14">SM1</strain>
    </source>
</reference>
<evidence type="ECO:0000256" key="4">
    <source>
        <dbReference type="ARBA" id="ARBA00022723"/>
    </source>
</evidence>
<dbReference type="InterPro" id="IPR001915">
    <property type="entry name" value="Peptidase_M48"/>
</dbReference>
<keyword evidence="4" id="KW-0479">Metal-binding</keyword>
<comment type="similarity">
    <text evidence="10">Belongs to the peptidase M48 family.</text>
</comment>
<gene>
    <name evidence="13" type="ORF">RMSM_04413</name>
</gene>
<feature type="transmembrane region" description="Helical" evidence="11">
    <location>
        <begin position="47"/>
        <end position="69"/>
    </location>
</feature>
<keyword evidence="5 10" id="KW-0378">Hydrolase</keyword>
<proteinExistence type="inferred from homology"/>
<feature type="transmembrane region" description="Helical" evidence="11">
    <location>
        <begin position="21"/>
        <end position="41"/>
    </location>
</feature>
<keyword evidence="6 10" id="KW-0862">Zinc</keyword>
<dbReference type="RefSeq" id="WP_008700407.1">
    <property type="nucleotide sequence ID" value="NZ_ANOG01000630.1"/>
</dbReference>
<dbReference type="AlphaFoldDB" id="M5RH39"/>
<keyword evidence="3 11" id="KW-0812">Transmembrane</keyword>
<comment type="caution">
    <text evidence="13">The sequence shown here is derived from an EMBL/GenBank/DDBJ whole genome shotgun (WGS) entry which is preliminary data.</text>
</comment>
<evidence type="ECO:0000259" key="12">
    <source>
        <dbReference type="Pfam" id="PF01435"/>
    </source>
</evidence>
<feature type="transmembrane region" description="Helical" evidence="11">
    <location>
        <begin position="201"/>
        <end position="220"/>
    </location>
</feature>
<dbReference type="GO" id="GO:0006508">
    <property type="term" value="P:proteolysis"/>
    <property type="evidence" value="ECO:0007669"/>
    <property type="project" value="UniProtKB-KW"/>
</dbReference>